<feature type="domain" description="PHD-type" evidence="10">
    <location>
        <begin position="427"/>
        <end position="550"/>
    </location>
</feature>
<keyword evidence="3" id="KW-0479">Metal-binding</keyword>
<dbReference type="Pfam" id="PF13771">
    <property type="entry name" value="zf-HC5HC2H"/>
    <property type="match status" value="1"/>
</dbReference>
<evidence type="ECO:0000256" key="3">
    <source>
        <dbReference type="ARBA" id="ARBA00022723"/>
    </source>
</evidence>
<feature type="region of interest" description="Disordered" evidence="7">
    <location>
        <begin position="400"/>
        <end position="420"/>
    </location>
</feature>
<dbReference type="HOGENOM" id="CLU_001442_1_2_1"/>
<dbReference type="InterPro" id="IPR003347">
    <property type="entry name" value="JmjC_dom"/>
</dbReference>
<evidence type="ECO:0000259" key="8">
    <source>
        <dbReference type="PROSITE" id="PS51183"/>
    </source>
</evidence>
<feature type="domain" description="JmjN" evidence="8">
    <location>
        <begin position="22"/>
        <end position="63"/>
    </location>
</feature>
<dbReference type="GO" id="GO:0140684">
    <property type="term" value="F:histone H3K9me2/H3K9me3 demethylase activity"/>
    <property type="evidence" value="ECO:0007669"/>
    <property type="project" value="UniProtKB-EC"/>
</dbReference>
<feature type="compositionally biased region" description="Basic and acidic residues" evidence="7">
    <location>
        <begin position="410"/>
        <end position="420"/>
    </location>
</feature>
<dbReference type="CDD" id="cd15571">
    <property type="entry name" value="ePHD"/>
    <property type="match status" value="1"/>
</dbReference>
<evidence type="ECO:0000259" key="10">
    <source>
        <dbReference type="PROSITE" id="PS51805"/>
    </source>
</evidence>
<dbReference type="PROSITE" id="PS51183">
    <property type="entry name" value="JMJN"/>
    <property type="match status" value="1"/>
</dbReference>
<proteinExistence type="inferred from homology"/>
<evidence type="ECO:0000259" key="9">
    <source>
        <dbReference type="PROSITE" id="PS51184"/>
    </source>
</evidence>
<organism evidence="11 12">
    <name type="scientific">Candida albicans (strain WO-1)</name>
    <name type="common">Yeast</name>
    <dbReference type="NCBI Taxonomy" id="294748"/>
    <lineage>
        <taxon>Eukaryota</taxon>
        <taxon>Fungi</taxon>
        <taxon>Dikarya</taxon>
        <taxon>Ascomycota</taxon>
        <taxon>Saccharomycotina</taxon>
        <taxon>Pichiomycetes</taxon>
        <taxon>Debaryomycetaceae</taxon>
        <taxon>Candida/Lodderomyces clade</taxon>
        <taxon>Candida</taxon>
    </lineage>
</organism>
<dbReference type="SMART" id="SM00558">
    <property type="entry name" value="JmjC"/>
    <property type="match status" value="1"/>
</dbReference>
<dbReference type="GO" id="GO:0005634">
    <property type="term" value="C:nucleus"/>
    <property type="evidence" value="ECO:0007669"/>
    <property type="project" value="TreeGrafter"/>
</dbReference>
<dbReference type="Proteomes" id="UP000001429">
    <property type="component" value="Chromosome 4"/>
</dbReference>
<dbReference type="InterPro" id="IPR013083">
    <property type="entry name" value="Znf_RING/FYVE/PHD"/>
</dbReference>
<name>C4YHI3_CANAW</name>
<gene>
    <name evidence="11" type="ORF">CAWG_03529</name>
</gene>
<dbReference type="PROSITE" id="PS51805">
    <property type="entry name" value="EPHD"/>
    <property type="match status" value="1"/>
</dbReference>
<dbReference type="Gene3D" id="2.60.120.650">
    <property type="entry name" value="Cupin"/>
    <property type="match status" value="1"/>
</dbReference>
<evidence type="ECO:0000313" key="12">
    <source>
        <dbReference type="Proteomes" id="UP000001429"/>
    </source>
</evidence>
<dbReference type="InterPro" id="IPR034732">
    <property type="entry name" value="EPHD"/>
</dbReference>
<evidence type="ECO:0000256" key="1">
    <source>
        <dbReference type="ARBA" id="ARBA00009711"/>
    </source>
</evidence>
<dbReference type="InterPro" id="IPR003349">
    <property type="entry name" value="JmjN"/>
</dbReference>
<dbReference type="GO" id="GO:0051864">
    <property type="term" value="F:histone H3K36 demethylase activity"/>
    <property type="evidence" value="ECO:0007669"/>
    <property type="project" value="TreeGrafter"/>
</dbReference>
<feature type="domain" description="JmjC" evidence="9">
    <location>
        <begin position="180"/>
        <end position="342"/>
    </location>
</feature>
<keyword evidence="12" id="KW-1185">Reference proteome</keyword>
<dbReference type="GO" id="GO:0010468">
    <property type="term" value="P:regulation of gene expression"/>
    <property type="evidence" value="ECO:0007669"/>
    <property type="project" value="TreeGrafter"/>
</dbReference>
<evidence type="ECO:0000313" key="11">
    <source>
        <dbReference type="EMBL" id="EEQ45215.1"/>
    </source>
</evidence>
<feature type="compositionally biased region" description="Basic residues" evidence="7">
    <location>
        <begin position="116"/>
        <end position="125"/>
    </location>
</feature>
<evidence type="ECO:0000256" key="5">
    <source>
        <dbReference type="ARBA" id="ARBA00022833"/>
    </source>
</evidence>
<dbReference type="PaxDb" id="5476-C4YHI3"/>
<keyword evidence="4" id="KW-0863">Zinc-finger</keyword>
<feature type="region of interest" description="Disordered" evidence="7">
    <location>
        <begin position="115"/>
        <end position="135"/>
    </location>
</feature>
<dbReference type="SMART" id="SM00249">
    <property type="entry name" value="PHD"/>
    <property type="match status" value="1"/>
</dbReference>
<dbReference type="PANTHER" id="PTHR10694:SF7">
    <property type="entry name" value="[HISTONE H3]-TRIMETHYL-L-LYSINE(9) DEMETHYLASE"/>
    <property type="match status" value="1"/>
</dbReference>
<dbReference type="Pfam" id="PF02373">
    <property type="entry name" value="JmjC"/>
    <property type="match status" value="1"/>
</dbReference>
<dbReference type="OrthoDB" id="9547406at2759"/>
<dbReference type="AlphaFoldDB" id="C4YHI3"/>
<dbReference type="VEuPathDB" id="FungiDB:CAWG_03529"/>
<dbReference type="SMART" id="SM00545">
    <property type="entry name" value="JmjN"/>
    <property type="match status" value="1"/>
</dbReference>
<keyword evidence="5" id="KW-0862">Zinc</keyword>
<reference evidence="11 12" key="1">
    <citation type="journal article" date="2009" name="Nature">
        <title>Evolution of pathogenicity and sexual reproduction in eight Candida genomes.</title>
        <authorList>
            <person name="Butler G."/>
            <person name="Rasmussen M.D."/>
            <person name="Lin M.F."/>
            <person name="Santos M.A."/>
            <person name="Sakthikumar S."/>
            <person name="Munro C.A."/>
            <person name="Rheinbay E."/>
            <person name="Grabherr M."/>
            <person name="Forche A."/>
            <person name="Reedy J.L."/>
            <person name="Agrafioti I."/>
            <person name="Arnaud M.B."/>
            <person name="Bates S."/>
            <person name="Brown A.J."/>
            <person name="Brunke S."/>
            <person name="Costanzo M.C."/>
            <person name="Fitzpatrick D.A."/>
            <person name="de Groot P.W."/>
            <person name="Harris D."/>
            <person name="Hoyer L.L."/>
            <person name="Hube B."/>
            <person name="Klis F.M."/>
            <person name="Kodira C."/>
            <person name="Lennard N."/>
            <person name="Logue M.E."/>
            <person name="Martin R."/>
            <person name="Neiman A.M."/>
            <person name="Nikolaou E."/>
            <person name="Quail M.A."/>
            <person name="Quinn J."/>
            <person name="Santos M.C."/>
            <person name="Schmitzberger F.F."/>
            <person name="Sherlock G."/>
            <person name="Shah P."/>
            <person name="Silverstein K.A."/>
            <person name="Skrzypek M.S."/>
            <person name="Soll D."/>
            <person name="Staggs R."/>
            <person name="Stansfield I."/>
            <person name="Stumpf M.P."/>
            <person name="Sudbery P.E."/>
            <person name="Srikantha T."/>
            <person name="Zeng Q."/>
            <person name="Berman J."/>
            <person name="Berriman M."/>
            <person name="Heitman J."/>
            <person name="Gow N.A."/>
            <person name="Lorenz M.C."/>
            <person name="Birren B.W."/>
            <person name="Kellis M."/>
            <person name="Cuomo C.A."/>
        </authorList>
    </citation>
    <scope>NUCLEOTIDE SEQUENCE [LARGE SCALE GENOMIC DNA]</scope>
    <source>
        <strain evidence="11 12">WO-1</strain>
    </source>
</reference>
<dbReference type="Pfam" id="PF02375">
    <property type="entry name" value="JmjN"/>
    <property type="match status" value="1"/>
</dbReference>
<dbReference type="Gene3D" id="3.30.40.10">
    <property type="entry name" value="Zinc/RING finger domain, C3HC4 (zinc finger)"/>
    <property type="match status" value="1"/>
</dbReference>
<dbReference type="InterPro" id="IPR001965">
    <property type="entry name" value="Znf_PHD"/>
</dbReference>
<dbReference type="SUPFAM" id="SSF51197">
    <property type="entry name" value="Clavaminate synthase-like"/>
    <property type="match status" value="1"/>
</dbReference>
<dbReference type="FunFam" id="2.60.120.650:FF:000038">
    <property type="entry name" value="Transcriptional repressor"/>
    <property type="match status" value="1"/>
</dbReference>
<dbReference type="EC" id="1.14.11.66" evidence="2"/>
<dbReference type="GO" id="GO:0008270">
    <property type="term" value="F:zinc ion binding"/>
    <property type="evidence" value="ECO:0007669"/>
    <property type="project" value="UniProtKB-KW"/>
</dbReference>
<protein>
    <recommendedName>
        <fullName evidence="2">[histone H3]-trimethyl-L-lysine(9) demethylase</fullName>
        <ecNumber evidence="2">1.14.11.66</ecNumber>
    </recommendedName>
</protein>
<comment type="catalytic activity">
    <reaction evidence="6">
        <text>N(6),N(6),N(6)-trimethyl-L-lysyl(9)-[histone H3] + 2 2-oxoglutarate + 2 O2 = N(6)-methyl-L-lysyl(9)-[histone H3] + 2 formaldehyde + 2 succinate + 2 CO2</text>
        <dbReference type="Rhea" id="RHEA:60200"/>
        <dbReference type="Rhea" id="RHEA-COMP:15538"/>
        <dbReference type="Rhea" id="RHEA-COMP:15542"/>
        <dbReference type="ChEBI" id="CHEBI:15379"/>
        <dbReference type="ChEBI" id="CHEBI:16526"/>
        <dbReference type="ChEBI" id="CHEBI:16810"/>
        <dbReference type="ChEBI" id="CHEBI:16842"/>
        <dbReference type="ChEBI" id="CHEBI:30031"/>
        <dbReference type="ChEBI" id="CHEBI:61929"/>
        <dbReference type="ChEBI" id="CHEBI:61961"/>
        <dbReference type="EC" id="1.14.11.66"/>
    </reaction>
</comment>
<evidence type="ECO:0000256" key="4">
    <source>
        <dbReference type="ARBA" id="ARBA00022771"/>
    </source>
</evidence>
<dbReference type="EMBL" id="CH672349">
    <property type="protein sequence ID" value="EEQ45215.1"/>
    <property type="molecule type" value="Genomic_DNA"/>
</dbReference>
<evidence type="ECO:0000256" key="7">
    <source>
        <dbReference type="SAM" id="MobiDB-lite"/>
    </source>
</evidence>
<sequence>MQSVYPHKTTLHIEPSYYDNGVPVFQPTMHEFRDFYNFNKAINNYGMQSGIVKVIPPTQWVSRVQKCYTESNLEQVSIHNPIVQSINTNAPGIYQSQNIERYKKYSIFQWKEMAKTRKPPRRKQRGKSETETHSKDIPFYNINTSEYTDDRCKELETNYWRSLSYSEPMYGADTMGSVFDKSITAWNVAHLPNLLDLMEEKLPGVNQAYLYAGLWKASFAWHLEDQDLYSINYLHFGAPKQWYSIPQSQHEEFYALMVDLFHDEFKQCSEFLRHKTFMVSPAYLEKHGIRVNHTIHREGEFIITYPYGYHAGFNYDYNLAESVNFALDDWFEFGKRTKKCECISDSVGINIKHLWEKYYGTKYEAVKEEDDGCDSNSAAADSDGSIEVVKVEKIQRKCRKRKQDNVHTTNAHERVSTKRPHKEPDISRECALCPNTLRQTKYSDSPLFELLQANTYGTTPERPRRVHKICASMFPHQLKCDFKTNTVHGLDDITKNQKKLRCGVCRQSEMGACFQCSYKKCTRAFHGSCGLVDGVQYDFDSGEAFCKFHRQGPTSAEFKVGMYVQFLFNHRVYFGQLVNLGDGDVEVEVYPSAQDVIEIPTTSIINVV</sequence>
<accession>C4YHI3</accession>
<evidence type="ECO:0000256" key="2">
    <source>
        <dbReference type="ARBA" id="ARBA00012900"/>
    </source>
</evidence>
<evidence type="ECO:0000256" key="6">
    <source>
        <dbReference type="ARBA" id="ARBA00049349"/>
    </source>
</evidence>
<dbReference type="GO" id="GO:0000785">
    <property type="term" value="C:chromatin"/>
    <property type="evidence" value="ECO:0007669"/>
    <property type="project" value="TreeGrafter"/>
</dbReference>
<dbReference type="PANTHER" id="PTHR10694">
    <property type="entry name" value="LYSINE-SPECIFIC DEMETHYLASE"/>
    <property type="match status" value="1"/>
</dbReference>
<comment type="similarity">
    <text evidence="1">Belongs to the JHDM3 histone demethylase family.</text>
</comment>
<feature type="compositionally biased region" description="Basic and acidic residues" evidence="7">
    <location>
        <begin position="126"/>
        <end position="135"/>
    </location>
</feature>
<dbReference type="PROSITE" id="PS51184">
    <property type="entry name" value="JMJC"/>
    <property type="match status" value="1"/>
</dbReference>
<dbReference type="OMA" id="IPIQRCV"/>